<organism evidence="2 3">
    <name type="scientific">Erysiphe neolycopersici</name>
    <dbReference type="NCBI Taxonomy" id="212602"/>
    <lineage>
        <taxon>Eukaryota</taxon>
        <taxon>Fungi</taxon>
        <taxon>Dikarya</taxon>
        <taxon>Ascomycota</taxon>
        <taxon>Pezizomycotina</taxon>
        <taxon>Leotiomycetes</taxon>
        <taxon>Erysiphales</taxon>
        <taxon>Erysiphaceae</taxon>
        <taxon>Erysiphe</taxon>
    </lineage>
</organism>
<dbReference type="Proteomes" id="UP000286134">
    <property type="component" value="Unassembled WGS sequence"/>
</dbReference>
<feature type="compositionally biased region" description="Polar residues" evidence="1">
    <location>
        <begin position="56"/>
        <end position="68"/>
    </location>
</feature>
<comment type="caution">
    <text evidence="2">The sequence shown here is derived from an EMBL/GenBank/DDBJ whole genome shotgun (WGS) entry which is preliminary data.</text>
</comment>
<dbReference type="EMBL" id="MCFK01002458">
    <property type="protein sequence ID" value="RKF63611.1"/>
    <property type="molecule type" value="Genomic_DNA"/>
</dbReference>
<feature type="region of interest" description="Disordered" evidence="1">
    <location>
        <begin position="39"/>
        <end position="90"/>
    </location>
</feature>
<keyword evidence="3" id="KW-1185">Reference proteome</keyword>
<sequence>MLQNRREHSHISQLNDETTNYCLRGGLNDQIPETLLKWDNNRDDHVSDSGEDENNFPETRCNTSSPSRGFSEKCKNSQYRNVEAPEGLRV</sequence>
<evidence type="ECO:0000313" key="3">
    <source>
        <dbReference type="Proteomes" id="UP000286134"/>
    </source>
</evidence>
<gene>
    <name evidence="2" type="ORF">OnM2_024076</name>
</gene>
<feature type="compositionally biased region" description="Basic and acidic residues" evidence="1">
    <location>
        <begin position="39"/>
        <end position="48"/>
    </location>
</feature>
<dbReference type="AlphaFoldDB" id="A0A420I1T8"/>
<name>A0A420I1T8_9PEZI</name>
<protein>
    <submittedName>
        <fullName evidence="2">Uncharacterized protein</fullName>
    </submittedName>
</protein>
<accession>A0A420I1T8</accession>
<reference evidence="2 3" key="1">
    <citation type="journal article" date="2018" name="BMC Genomics">
        <title>Comparative genome analyses reveal sequence features reflecting distinct modes of host-adaptation between dicot and monocot powdery mildew.</title>
        <authorList>
            <person name="Wu Y."/>
            <person name="Ma X."/>
            <person name="Pan Z."/>
            <person name="Kale S.D."/>
            <person name="Song Y."/>
            <person name="King H."/>
            <person name="Zhang Q."/>
            <person name="Presley C."/>
            <person name="Deng X."/>
            <person name="Wei C.I."/>
            <person name="Xiao S."/>
        </authorList>
    </citation>
    <scope>NUCLEOTIDE SEQUENCE [LARGE SCALE GENOMIC DNA]</scope>
    <source>
        <strain evidence="2">UMSG2</strain>
    </source>
</reference>
<evidence type="ECO:0000256" key="1">
    <source>
        <dbReference type="SAM" id="MobiDB-lite"/>
    </source>
</evidence>
<evidence type="ECO:0000313" key="2">
    <source>
        <dbReference type="EMBL" id="RKF63611.1"/>
    </source>
</evidence>
<proteinExistence type="predicted"/>